<evidence type="ECO:0000256" key="1">
    <source>
        <dbReference type="SAM" id="Phobius"/>
    </source>
</evidence>
<dbReference type="Proteomes" id="UP000268033">
    <property type="component" value="Unassembled WGS sequence"/>
</dbReference>
<name>A0A3N1PAV8_9GAMM</name>
<gene>
    <name evidence="2" type="ORF">EDC28_10788</name>
</gene>
<evidence type="ECO:0000313" key="2">
    <source>
        <dbReference type="EMBL" id="ROQ24207.1"/>
    </source>
</evidence>
<comment type="caution">
    <text evidence="2">The sequence shown here is derived from an EMBL/GenBank/DDBJ whole genome shotgun (WGS) entry which is preliminary data.</text>
</comment>
<keyword evidence="1" id="KW-1133">Transmembrane helix</keyword>
<dbReference type="RefSeq" id="WP_123421966.1">
    <property type="nucleotide sequence ID" value="NZ_RJUL01000007.1"/>
</dbReference>
<keyword evidence="3" id="KW-1185">Reference proteome</keyword>
<keyword evidence="1" id="KW-0472">Membrane</keyword>
<keyword evidence="1" id="KW-0812">Transmembrane</keyword>
<feature type="transmembrane region" description="Helical" evidence="1">
    <location>
        <begin position="76"/>
        <end position="94"/>
    </location>
</feature>
<feature type="transmembrane region" description="Helical" evidence="1">
    <location>
        <begin position="115"/>
        <end position="138"/>
    </location>
</feature>
<dbReference type="EMBL" id="RJUL01000007">
    <property type="protein sequence ID" value="ROQ24207.1"/>
    <property type="molecule type" value="Genomic_DNA"/>
</dbReference>
<sequence>MDDIFFRYLHFIGMMALMATLVAEHLLLAPTMTPAELKRLARIDTIFGLSALVVLAAGLTLWFGVGKPAVFYSHNWVFHLKITLFVLAALLSIYPTLFYRKHRNSSAETVAMPKVVVMLIRTELLLLLVIPLLAVLMAKGIGLS</sequence>
<proteinExistence type="predicted"/>
<feature type="transmembrane region" description="Helical" evidence="1">
    <location>
        <begin position="40"/>
        <end position="64"/>
    </location>
</feature>
<organism evidence="2 3">
    <name type="scientific">Gallaecimonas pentaromativorans</name>
    <dbReference type="NCBI Taxonomy" id="584787"/>
    <lineage>
        <taxon>Bacteria</taxon>
        <taxon>Pseudomonadati</taxon>
        <taxon>Pseudomonadota</taxon>
        <taxon>Gammaproteobacteria</taxon>
        <taxon>Enterobacterales</taxon>
        <taxon>Gallaecimonadaceae</taxon>
        <taxon>Gallaecimonas</taxon>
    </lineage>
</organism>
<feature type="transmembrane region" description="Helical" evidence="1">
    <location>
        <begin position="6"/>
        <end position="28"/>
    </location>
</feature>
<evidence type="ECO:0000313" key="3">
    <source>
        <dbReference type="Proteomes" id="UP000268033"/>
    </source>
</evidence>
<dbReference type="InterPro" id="IPR018706">
    <property type="entry name" value="DUF2214_membrane"/>
</dbReference>
<dbReference type="AlphaFoldDB" id="A0A3N1PAV8"/>
<accession>A0A3N1PAV8</accession>
<dbReference type="Pfam" id="PF09980">
    <property type="entry name" value="DUF2214"/>
    <property type="match status" value="1"/>
</dbReference>
<protein>
    <submittedName>
        <fullName evidence="2">Putative membrane protein</fullName>
    </submittedName>
</protein>
<reference evidence="2 3" key="1">
    <citation type="submission" date="2018-11" db="EMBL/GenBank/DDBJ databases">
        <title>Genomic Encyclopedia of Type Strains, Phase IV (KMG-IV): sequencing the most valuable type-strain genomes for metagenomic binning, comparative biology and taxonomic classification.</title>
        <authorList>
            <person name="Goeker M."/>
        </authorList>
    </citation>
    <scope>NUCLEOTIDE SEQUENCE [LARGE SCALE GENOMIC DNA]</scope>
    <source>
        <strain evidence="2 3">DSM 21945</strain>
    </source>
</reference>